<accession>A0A1F5XFK9</accession>
<reference evidence="1 2" key="1">
    <citation type="journal article" date="2016" name="Nat. Commun.">
        <title>Thousands of microbial genomes shed light on interconnected biogeochemical processes in an aquifer system.</title>
        <authorList>
            <person name="Anantharaman K."/>
            <person name="Brown C.T."/>
            <person name="Hug L.A."/>
            <person name="Sharon I."/>
            <person name="Castelle C.J."/>
            <person name="Probst A.J."/>
            <person name="Thomas B.C."/>
            <person name="Singh A."/>
            <person name="Wilkins M.J."/>
            <person name="Karaoz U."/>
            <person name="Brodie E.L."/>
            <person name="Williams K.H."/>
            <person name="Hubbard S.S."/>
            <person name="Banfield J.F."/>
        </authorList>
    </citation>
    <scope>NUCLEOTIDE SEQUENCE [LARGE SCALE GENOMIC DNA]</scope>
</reference>
<comment type="caution">
    <text evidence="1">The sequence shown here is derived from an EMBL/GenBank/DDBJ whole genome shotgun (WGS) entry which is preliminary data.</text>
</comment>
<dbReference type="AlphaFoldDB" id="A0A1F5XFK9"/>
<name>A0A1F5XFK9_9BACT</name>
<protein>
    <submittedName>
        <fullName evidence="1">Uncharacterized protein</fullName>
    </submittedName>
</protein>
<dbReference type="Proteomes" id="UP000177346">
    <property type="component" value="Unassembled WGS sequence"/>
</dbReference>
<sequence length="121" mass="14121">MIALKQEVILMEKFREKFFVVSKILPDGDELLIDFANGDRVKIMKSALLVDLADKDIEMVYWEELSLYRNGTVILLPYKDKYSRTINTTLLACNIRCLTDKEFTDHAMKFGAKSLQDMRDY</sequence>
<evidence type="ECO:0000313" key="2">
    <source>
        <dbReference type="Proteomes" id="UP000177346"/>
    </source>
</evidence>
<dbReference type="EMBL" id="MFIF01000014">
    <property type="protein sequence ID" value="OGF86617.1"/>
    <property type="molecule type" value="Genomic_DNA"/>
</dbReference>
<organism evidence="1 2">
    <name type="scientific">Candidatus Giovannonibacteria bacterium RIFCSPLOWO2_01_FULL_46_32</name>
    <dbReference type="NCBI Taxonomy" id="1798353"/>
    <lineage>
        <taxon>Bacteria</taxon>
        <taxon>Candidatus Giovannoniibacteriota</taxon>
    </lineage>
</organism>
<proteinExistence type="predicted"/>
<gene>
    <name evidence="1" type="ORF">A3B19_00195</name>
</gene>
<evidence type="ECO:0000313" key="1">
    <source>
        <dbReference type="EMBL" id="OGF86617.1"/>
    </source>
</evidence>